<comment type="caution">
    <text evidence="2">The sequence shown here is derived from an EMBL/GenBank/DDBJ whole genome shotgun (WGS) entry which is preliminary data.</text>
</comment>
<dbReference type="Pfam" id="PF13443">
    <property type="entry name" value="HTH_26"/>
    <property type="match status" value="1"/>
</dbReference>
<reference evidence="2 3" key="1">
    <citation type="submission" date="2021-03" db="EMBL/GenBank/DDBJ databases">
        <title>Five novel Rahnella species.</title>
        <authorList>
            <person name="Brady C."/>
            <person name="Asselin J."/>
            <person name="Beer S."/>
            <person name="Bruberg M.B."/>
            <person name="Crampton B."/>
            <person name="Venter S."/>
            <person name="Arnold D."/>
            <person name="Denman S."/>
        </authorList>
    </citation>
    <scope>NUCLEOTIDE SEQUENCE [LARGE SCALE GENOMIC DNA]</scope>
    <source>
        <strain evidence="2 3">FRB 231</strain>
    </source>
</reference>
<sequence>MTPRNVEILLSQLSENEKQLFIERLSAFQRFPFEPSKLTPLIIQKMKQQNITYEEMALQIGISLSTFKRMIADPAGSKTLNLNALLKELGIKVWLEN</sequence>
<gene>
    <name evidence="2" type="ORF">J1784_05840</name>
</gene>
<protein>
    <submittedName>
        <fullName evidence="2">XRE family transcriptional regulator</fullName>
    </submittedName>
</protein>
<keyword evidence="3" id="KW-1185">Reference proteome</keyword>
<name>A0ABS6LDD7_9GAMM</name>
<evidence type="ECO:0000313" key="3">
    <source>
        <dbReference type="Proteomes" id="UP000739284"/>
    </source>
</evidence>
<dbReference type="RefSeq" id="WP_120508714.1">
    <property type="nucleotide sequence ID" value="NZ_JAFMOY010000114.1"/>
</dbReference>
<dbReference type="InterPro" id="IPR010982">
    <property type="entry name" value="Lambda_DNA-bd_dom_sf"/>
</dbReference>
<dbReference type="EMBL" id="JAFMOY010000114">
    <property type="protein sequence ID" value="MBU9844534.1"/>
    <property type="molecule type" value="Genomic_DNA"/>
</dbReference>
<dbReference type="Proteomes" id="UP000739284">
    <property type="component" value="Unassembled WGS sequence"/>
</dbReference>
<feature type="domain" description="HTH cro/C1-type" evidence="1">
    <location>
        <begin position="44"/>
        <end position="92"/>
    </location>
</feature>
<evidence type="ECO:0000313" key="2">
    <source>
        <dbReference type="EMBL" id="MBU9844534.1"/>
    </source>
</evidence>
<organism evidence="2 3">
    <name type="scientific">Rahnella ecdela</name>
    <dbReference type="NCBI Taxonomy" id="2816250"/>
    <lineage>
        <taxon>Bacteria</taxon>
        <taxon>Pseudomonadati</taxon>
        <taxon>Pseudomonadota</taxon>
        <taxon>Gammaproteobacteria</taxon>
        <taxon>Enterobacterales</taxon>
        <taxon>Yersiniaceae</taxon>
        <taxon>Rahnella</taxon>
    </lineage>
</organism>
<dbReference type="SUPFAM" id="SSF47413">
    <property type="entry name" value="lambda repressor-like DNA-binding domains"/>
    <property type="match status" value="1"/>
</dbReference>
<accession>A0ABS6LDD7</accession>
<evidence type="ECO:0000259" key="1">
    <source>
        <dbReference type="Pfam" id="PF13443"/>
    </source>
</evidence>
<proteinExistence type="predicted"/>
<dbReference type="InterPro" id="IPR001387">
    <property type="entry name" value="Cro/C1-type_HTH"/>
</dbReference>